<dbReference type="GO" id="GO:0005525">
    <property type="term" value="F:GTP binding"/>
    <property type="evidence" value="ECO:0007669"/>
    <property type="project" value="UniProtKB-UniRule"/>
</dbReference>
<dbReference type="PANTHER" id="PTHR32120:SF11">
    <property type="entry name" value="SMALL RIBOSOMAL SUBUNIT BIOGENESIS GTPASE RSGA 1, MITOCHONDRIAL-RELATED"/>
    <property type="match status" value="1"/>
</dbReference>
<dbReference type="GO" id="GO:0019843">
    <property type="term" value="F:rRNA binding"/>
    <property type="evidence" value="ECO:0007669"/>
    <property type="project" value="UniProtKB-KW"/>
</dbReference>
<evidence type="ECO:0000313" key="7">
    <source>
        <dbReference type="EMBL" id="EKE84537.1"/>
    </source>
</evidence>
<evidence type="ECO:0000313" key="8">
    <source>
        <dbReference type="Proteomes" id="UP000014115"/>
    </source>
</evidence>
<dbReference type="PANTHER" id="PTHR32120">
    <property type="entry name" value="SMALL RIBOSOMAL SUBUNIT BIOGENESIS GTPASE RSGA"/>
    <property type="match status" value="1"/>
</dbReference>
<dbReference type="Gene3D" id="1.10.40.50">
    <property type="entry name" value="Probable gtpase engc, domain 3"/>
    <property type="match status" value="1"/>
</dbReference>
<evidence type="ECO:0000256" key="4">
    <source>
        <dbReference type="SAM" id="MobiDB-lite"/>
    </source>
</evidence>
<dbReference type="InterPro" id="IPR004881">
    <property type="entry name" value="Ribosome_biogen_GTPase_RsgA"/>
</dbReference>
<dbReference type="STRING" id="740709.A10D4_05697"/>
<dbReference type="SUPFAM" id="SSF52540">
    <property type="entry name" value="P-loop containing nucleoside triphosphate hydrolases"/>
    <property type="match status" value="1"/>
</dbReference>
<name>K2KCW7_9GAMM</name>
<comment type="cofactor">
    <cofactor evidence="3">
        <name>Zn(2+)</name>
        <dbReference type="ChEBI" id="CHEBI:29105"/>
    </cofactor>
    <text evidence="3">Binds 1 zinc ion per subunit.</text>
</comment>
<evidence type="ECO:0000259" key="5">
    <source>
        <dbReference type="PROSITE" id="PS50936"/>
    </source>
</evidence>
<dbReference type="Gene3D" id="2.40.50.140">
    <property type="entry name" value="Nucleic acid-binding proteins"/>
    <property type="match status" value="1"/>
</dbReference>
<keyword evidence="8" id="KW-1185">Reference proteome</keyword>
<evidence type="ECO:0000256" key="3">
    <source>
        <dbReference type="HAMAP-Rule" id="MF_01820"/>
    </source>
</evidence>
<dbReference type="eggNOG" id="COG1162">
    <property type="taxonomic scope" value="Bacteria"/>
</dbReference>
<comment type="subunit">
    <text evidence="3">Monomer. Associates with 30S ribosomal subunit, binds 16S rRNA.</text>
</comment>
<comment type="function">
    <text evidence="3">One of several proteins that assist in the late maturation steps of the functional core of the 30S ribosomal subunit. Helps release RbfA from mature subunits. May play a role in the assembly of ribosomal proteins into the subunit. Circularly permuted GTPase that catalyzes slow GTP hydrolysis, GTPase activity is stimulated by the 30S ribosomal subunit.</text>
</comment>
<accession>K2KCW7</accession>
<dbReference type="Pfam" id="PF03193">
    <property type="entry name" value="RsgA_GTPase"/>
    <property type="match status" value="1"/>
</dbReference>
<reference evidence="7 8" key="1">
    <citation type="journal article" date="2012" name="J. Bacteriol.">
        <title>Genome Sequence of Idiomarina xiamenensis Type Strain 10-D-4.</title>
        <authorList>
            <person name="Lai Q."/>
            <person name="Wang L."/>
            <person name="Wang W."/>
            <person name="Shao Z."/>
        </authorList>
    </citation>
    <scope>NUCLEOTIDE SEQUENCE [LARGE SCALE GENOMIC DNA]</scope>
    <source>
        <strain evidence="7 8">10-D-4</strain>
    </source>
</reference>
<dbReference type="CDD" id="cd01854">
    <property type="entry name" value="YjeQ_EngC"/>
    <property type="match status" value="1"/>
</dbReference>
<keyword evidence="3" id="KW-0694">RNA-binding</keyword>
<feature type="binding site" evidence="3">
    <location>
        <position position="323"/>
    </location>
    <ligand>
        <name>Zn(2+)</name>
        <dbReference type="ChEBI" id="CHEBI:29105"/>
    </ligand>
</feature>
<dbReference type="EMBL" id="AMRG01000005">
    <property type="protein sequence ID" value="EKE84537.1"/>
    <property type="molecule type" value="Genomic_DNA"/>
</dbReference>
<keyword evidence="3" id="KW-0378">Hydrolase</keyword>
<feature type="domain" description="CP-type G" evidence="6">
    <location>
        <begin position="109"/>
        <end position="286"/>
    </location>
</feature>
<dbReference type="EC" id="3.6.1.-" evidence="3"/>
<feature type="region of interest" description="Disordered" evidence="4">
    <location>
        <begin position="1"/>
        <end position="31"/>
    </location>
</feature>
<dbReference type="InterPro" id="IPR030378">
    <property type="entry name" value="G_CP_dom"/>
</dbReference>
<proteinExistence type="inferred from homology"/>
<keyword evidence="3" id="KW-0479">Metal-binding</keyword>
<feature type="compositionally biased region" description="Basic residues" evidence="4">
    <location>
        <begin position="1"/>
        <end position="24"/>
    </location>
</feature>
<feature type="binding site" evidence="3">
    <location>
        <position position="317"/>
    </location>
    <ligand>
        <name>Zn(2+)</name>
        <dbReference type="ChEBI" id="CHEBI:29105"/>
    </ligand>
</feature>
<dbReference type="InterPro" id="IPR027417">
    <property type="entry name" value="P-loop_NTPase"/>
</dbReference>
<keyword evidence="3" id="KW-0690">Ribosome biogenesis</keyword>
<dbReference type="Gene3D" id="3.40.50.300">
    <property type="entry name" value="P-loop containing nucleotide triphosphate hydrolases"/>
    <property type="match status" value="1"/>
</dbReference>
<feature type="binding site" evidence="3">
    <location>
        <begin position="222"/>
        <end position="230"/>
    </location>
    <ligand>
        <name>GTP</name>
        <dbReference type="ChEBI" id="CHEBI:37565"/>
    </ligand>
</feature>
<dbReference type="NCBIfam" id="TIGR00157">
    <property type="entry name" value="ribosome small subunit-dependent GTPase A"/>
    <property type="match status" value="1"/>
</dbReference>
<keyword evidence="3" id="KW-0862">Zinc</keyword>
<keyword evidence="3" id="KW-0963">Cytoplasm</keyword>
<feature type="binding site" evidence="3">
    <location>
        <begin position="165"/>
        <end position="168"/>
    </location>
    <ligand>
        <name>GTP</name>
        <dbReference type="ChEBI" id="CHEBI:37565"/>
    </ligand>
</feature>
<feature type="domain" description="EngC GTPase" evidence="5">
    <location>
        <begin position="126"/>
        <end position="284"/>
    </location>
</feature>
<dbReference type="InterPro" id="IPR010914">
    <property type="entry name" value="RsgA_GTPase_dom"/>
</dbReference>
<keyword evidence="2 3" id="KW-0342">GTP-binding</keyword>
<comment type="similarity">
    <text evidence="3">Belongs to the TRAFAC class YlqF/YawG GTPase family. RsgA subfamily.</text>
</comment>
<dbReference type="RefSeq" id="WP_008488288.1">
    <property type="nucleotide sequence ID" value="NZ_AMRG01000005.1"/>
</dbReference>
<dbReference type="PROSITE" id="PS50936">
    <property type="entry name" value="ENGC_GTPASE"/>
    <property type="match status" value="1"/>
</dbReference>
<feature type="binding site" evidence="3">
    <location>
        <position position="315"/>
    </location>
    <ligand>
        <name>Zn(2+)</name>
        <dbReference type="ChEBI" id="CHEBI:29105"/>
    </ligand>
</feature>
<organism evidence="7 8">
    <name type="scientific">Idiomarina xiamenensis 10-D-4</name>
    <dbReference type="NCBI Taxonomy" id="740709"/>
    <lineage>
        <taxon>Bacteria</taxon>
        <taxon>Pseudomonadati</taxon>
        <taxon>Pseudomonadota</taxon>
        <taxon>Gammaproteobacteria</taxon>
        <taxon>Alteromonadales</taxon>
        <taxon>Idiomarinaceae</taxon>
        <taxon>Idiomarina</taxon>
    </lineage>
</organism>
<comment type="caution">
    <text evidence="7">The sequence shown here is derived from an EMBL/GenBank/DDBJ whole genome shotgun (WGS) entry which is preliminary data.</text>
</comment>
<dbReference type="GO" id="GO:0046872">
    <property type="term" value="F:metal ion binding"/>
    <property type="evidence" value="ECO:0007669"/>
    <property type="project" value="UniProtKB-KW"/>
</dbReference>
<dbReference type="AlphaFoldDB" id="K2KCW7"/>
<dbReference type="HAMAP" id="MF_01820">
    <property type="entry name" value="GTPase_RsgA"/>
    <property type="match status" value="1"/>
</dbReference>
<dbReference type="NCBIfam" id="NF008931">
    <property type="entry name" value="PRK12288.1"/>
    <property type="match status" value="1"/>
</dbReference>
<dbReference type="GO" id="GO:0003924">
    <property type="term" value="F:GTPase activity"/>
    <property type="evidence" value="ECO:0007669"/>
    <property type="project" value="UniProtKB-UniRule"/>
</dbReference>
<dbReference type="OrthoDB" id="9809485at2"/>
<keyword evidence="1 3" id="KW-0547">Nucleotide-binding</keyword>
<dbReference type="GO" id="GO:0042274">
    <property type="term" value="P:ribosomal small subunit biogenesis"/>
    <property type="evidence" value="ECO:0007669"/>
    <property type="project" value="UniProtKB-UniRule"/>
</dbReference>
<gene>
    <name evidence="3" type="primary">rsgA</name>
    <name evidence="7" type="ORF">A10D4_05697</name>
</gene>
<dbReference type="PROSITE" id="PS51721">
    <property type="entry name" value="G_CP"/>
    <property type="match status" value="1"/>
</dbReference>
<evidence type="ECO:0000259" key="6">
    <source>
        <dbReference type="PROSITE" id="PS51721"/>
    </source>
</evidence>
<evidence type="ECO:0000256" key="1">
    <source>
        <dbReference type="ARBA" id="ARBA00022741"/>
    </source>
</evidence>
<feature type="binding site" evidence="3">
    <location>
        <position position="310"/>
    </location>
    <ligand>
        <name>Zn(2+)</name>
        <dbReference type="ChEBI" id="CHEBI:29105"/>
    </ligand>
</feature>
<dbReference type="InterPro" id="IPR012340">
    <property type="entry name" value="NA-bd_OB-fold"/>
</dbReference>
<evidence type="ECO:0000256" key="2">
    <source>
        <dbReference type="ARBA" id="ARBA00023134"/>
    </source>
</evidence>
<dbReference type="PATRIC" id="fig|740709.3.peg.1163"/>
<keyword evidence="3" id="KW-0699">rRNA-binding</keyword>
<dbReference type="Proteomes" id="UP000014115">
    <property type="component" value="Unassembled WGS sequence"/>
</dbReference>
<protein>
    <recommendedName>
        <fullName evidence="3">Small ribosomal subunit biogenesis GTPase RsgA</fullName>
        <ecNumber evidence="3">3.6.1.-</ecNumber>
    </recommendedName>
</protein>
<dbReference type="GO" id="GO:0005737">
    <property type="term" value="C:cytoplasm"/>
    <property type="evidence" value="ECO:0007669"/>
    <property type="project" value="UniProtKB-SubCell"/>
</dbReference>
<comment type="subcellular location">
    <subcellularLocation>
        <location evidence="3">Cytoplasm</location>
    </subcellularLocation>
</comment>
<sequence length="361" mass="40215">MAKRQKLNKGQQRRVRANHSKRLAKAGQPEPQLVADDWQQDQLGSAEAGVIVSRYGQHADVADQHGQLHRCHIRRTVESLVCGDKVIWRRAKEASEGPAGVIEAVNERHSLLSRPDYYDGIKPVAANIDQIFIVSSVLPSFSAQIIDRYLVACEDADIEPVIVLNKVDLLVDLEASERADIDAYLAAYEQLGYRVLRVSSRQQDGLSPLFNAMNNRVSVFVGQSGVGKSSLVNALLPDVEALTQQVSDNSGLGQHTTTVATRYALAAPFSSTAEAAIIDSPGIREFSLWHLDAERVAWCFIDFRPYLGRCKFRDCKHRDDPGCAIQQAVADNDIYAWRLANFHRIIDSMETQRPARADKKR</sequence>